<accession>A0ABM8EFP8</accession>
<evidence type="ECO:0000313" key="2">
    <source>
        <dbReference type="Proteomes" id="UP001317705"/>
    </source>
</evidence>
<sequence length="236" mass="27744">MSEIYNVYCDESCHLENDHQQVMVLGAVWCPLEKAREISVRLREIKAHHGLKPEFELKWTKVSPAKVRFYLDVLDYFFDDDDLCFRALIVPDKTRLCHEAFGQSHDDWYYKMYFDMLKVIFNPRSHYRIYLDIKDTRSAGKVAKLHDVLCNNFYDFSRTIIERVQNVRSHEVEILQVADLLIGAVSYVNRGLSGNTGKEALIARMRERSRYCLTKTTLLREEKVNLFRWFASDGGA</sequence>
<gene>
    <name evidence="1" type="primary">rflA</name>
    <name evidence="1" type="ORF">GURASL_01320</name>
</gene>
<dbReference type="EMBL" id="AP027151">
    <property type="protein sequence ID" value="BDV41209.1"/>
    <property type="molecule type" value="Genomic_DNA"/>
</dbReference>
<reference evidence="1 2" key="1">
    <citation type="submission" date="2022-12" db="EMBL/GenBank/DDBJ databases">
        <title>Polyphasic characterization of Geotalea uranireducens NIT-SL11 newly isolated from a complex of sewage sludge and microbially reduced graphene oxide.</title>
        <authorList>
            <person name="Xie L."/>
            <person name="Yoshida N."/>
            <person name="Meng L."/>
        </authorList>
    </citation>
    <scope>NUCLEOTIDE SEQUENCE [LARGE SCALE GENOMIC DNA]</scope>
    <source>
        <strain evidence="1 2">NIT-SL11</strain>
    </source>
</reference>
<organism evidence="1 2">
    <name type="scientific">Geotalea uraniireducens</name>
    <dbReference type="NCBI Taxonomy" id="351604"/>
    <lineage>
        <taxon>Bacteria</taxon>
        <taxon>Pseudomonadati</taxon>
        <taxon>Thermodesulfobacteriota</taxon>
        <taxon>Desulfuromonadia</taxon>
        <taxon>Geobacterales</taxon>
        <taxon>Geobacteraceae</taxon>
        <taxon>Geotalea</taxon>
    </lineage>
</organism>
<dbReference type="RefSeq" id="WP_282001172.1">
    <property type="nucleotide sequence ID" value="NZ_AP027151.1"/>
</dbReference>
<keyword evidence="2" id="KW-1185">Reference proteome</keyword>
<dbReference type="InterPro" id="IPR024524">
    <property type="entry name" value="DUF3800"/>
</dbReference>
<dbReference type="Pfam" id="PF12686">
    <property type="entry name" value="DUF3800"/>
    <property type="match status" value="1"/>
</dbReference>
<protein>
    <recommendedName>
        <fullName evidence="3">DUF3800 domain-containing protein</fullName>
    </recommendedName>
</protein>
<proteinExistence type="predicted"/>
<dbReference type="Proteomes" id="UP001317705">
    <property type="component" value="Chromosome"/>
</dbReference>
<name>A0ABM8EFP8_9BACT</name>
<evidence type="ECO:0000313" key="1">
    <source>
        <dbReference type="EMBL" id="BDV41209.1"/>
    </source>
</evidence>
<evidence type="ECO:0008006" key="3">
    <source>
        <dbReference type="Google" id="ProtNLM"/>
    </source>
</evidence>